<protein>
    <recommendedName>
        <fullName evidence="5">Cytochrome P450</fullName>
    </recommendedName>
</protein>
<reference evidence="4" key="1">
    <citation type="journal article" date="2019" name="Int. J. Syst. Evol. Microbiol.">
        <title>The Global Catalogue of Microorganisms (GCM) 10K type strain sequencing project: providing services to taxonomists for standard genome sequencing and annotation.</title>
        <authorList>
            <consortium name="The Broad Institute Genomics Platform"/>
            <consortium name="The Broad Institute Genome Sequencing Center for Infectious Disease"/>
            <person name="Wu L."/>
            <person name="Ma J."/>
        </authorList>
    </citation>
    <scope>NUCLEOTIDE SEQUENCE [LARGE SCALE GENOMIC DNA]</scope>
    <source>
        <strain evidence="4">JCM 31290</strain>
    </source>
</reference>
<accession>A0ABP8HD12</accession>
<dbReference type="Gene3D" id="1.10.630.10">
    <property type="entry name" value="Cytochrome P450"/>
    <property type="match status" value="2"/>
</dbReference>
<comment type="caution">
    <text evidence="3">The sequence shown here is derived from an EMBL/GenBank/DDBJ whole genome shotgun (WGS) entry which is preliminary data.</text>
</comment>
<dbReference type="SUPFAM" id="SSF48264">
    <property type="entry name" value="Cytochrome P450"/>
    <property type="match status" value="1"/>
</dbReference>
<evidence type="ECO:0000256" key="2">
    <source>
        <dbReference type="SAM" id="MobiDB-lite"/>
    </source>
</evidence>
<organism evidence="3 4">
    <name type="scientific">Streptomyces venetus</name>
    <dbReference type="NCBI Taxonomy" id="1701086"/>
    <lineage>
        <taxon>Bacteria</taxon>
        <taxon>Bacillati</taxon>
        <taxon>Actinomycetota</taxon>
        <taxon>Actinomycetes</taxon>
        <taxon>Kitasatosporales</taxon>
        <taxon>Streptomycetaceae</taxon>
        <taxon>Streptomyces</taxon>
    </lineage>
</organism>
<evidence type="ECO:0000313" key="4">
    <source>
        <dbReference type="Proteomes" id="UP001501115"/>
    </source>
</evidence>
<dbReference type="RefSeq" id="WP_345665906.1">
    <property type="nucleotide sequence ID" value="NZ_BAABET010000014.1"/>
</dbReference>
<feature type="region of interest" description="Disordered" evidence="2">
    <location>
        <begin position="1"/>
        <end position="20"/>
    </location>
</feature>
<dbReference type="PANTHER" id="PTHR46696:SF1">
    <property type="entry name" value="CYTOCHROME P450 YJIB-RELATED"/>
    <property type="match status" value="1"/>
</dbReference>
<dbReference type="InterPro" id="IPR002397">
    <property type="entry name" value="Cyt_P450_B"/>
</dbReference>
<evidence type="ECO:0000256" key="1">
    <source>
        <dbReference type="ARBA" id="ARBA00010617"/>
    </source>
</evidence>
<evidence type="ECO:0008006" key="5">
    <source>
        <dbReference type="Google" id="ProtNLM"/>
    </source>
</evidence>
<dbReference type="Proteomes" id="UP001501115">
    <property type="component" value="Unassembled WGS sequence"/>
</dbReference>
<dbReference type="PRINTS" id="PR00359">
    <property type="entry name" value="BP450"/>
</dbReference>
<gene>
    <name evidence="3" type="ORF">GCM10023086_71480</name>
</gene>
<dbReference type="InterPro" id="IPR036396">
    <property type="entry name" value="Cyt_P450_sf"/>
</dbReference>
<proteinExistence type="inferred from homology"/>
<dbReference type="EMBL" id="BAABET010000014">
    <property type="protein sequence ID" value="GAA4337575.1"/>
    <property type="molecule type" value="Genomic_DNA"/>
</dbReference>
<dbReference type="PANTHER" id="PTHR46696">
    <property type="entry name" value="P450, PUTATIVE (EUROFUNG)-RELATED"/>
    <property type="match status" value="1"/>
</dbReference>
<sequence length="262" mass="28232">MSEETITRTPPPVPHRPALDLTAADPVPRIRLIAARGVERVRERSRHMLAELVDEMLQDGPPADLTEVVLSPFTVGVTCELMGVPATDRQGVHTWTRLILSAPHGTGSGERARKEMDAYFSELICLRRDGTGEDVTSLLAAAVGRGEVTPEEAVRLAVLLQTGGETVMGAGGRLFHVLLTHPELAERLRAEPEIRPRAVHALLRRPGTADLLGSMLARLEAELLVDALLDGVPGLRLAVPAEEVPLGKGPLSRGPQTLPVTW</sequence>
<name>A0ABP8HD12_9ACTN</name>
<evidence type="ECO:0000313" key="3">
    <source>
        <dbReference type="EMBL" id="GAA4337575.1"/>
    </source>
</evidence>
<comment type="similarity">
    <text evidence="1">Belongs to the cytochrome P450 family.</text>
</comment>
<keyword evidence="4" id="KW-1185">Reference proteome</keyword>